<gene>
    <name evidence="1" type="ORF">J7T54_000550</name>
</gene>
<reference evidence="1" key="2">
    <citation type="submission" date="2022-07" db="EMBL/GenBank/DDBJ databases">
        <authorList>
            <person name="Goncalves M.F.M."/>
            <person name="Hilario S."/>
            <person name="Van De Peer Y."/>
            <person name="Esteves A.C."/>
            <person name="Alves A."/>
        </authorList>
    </citation>
    <scope>NUCLEOTIDE SEQUENCE</scope>
    <source>
        <strain evidence="1">MUM 19.33</strain>
    </source>
</reference>
<comment type="caution">
    <text evidence="1">The sequence shown here is derived from an EMBL/GenBank/DDBJ whole genome shotgun (WGS) entry which is preliminary data.</text>
</comment>
<dbReference type="Proteomes" id="UP001055219">
    <property type="component" value="Unassembled WGS sequence"/>
</dbReference>
<dbReference type="EMBL" id="JAGIXG020000096">
    <property type="protein sequence ID" value="KAI6777841.1"/>
    <property type="molecule type" value="Genomic_DNA"/>
</dbReference>
<keyword evidence="2" id="KW-1185">Reference proteome</keyword>
<dbReference type="RefSeq" id="XP_051358697.1">
    <property type="nucleotide sequence ID" value="XM_051510389.1"/>
</dbReference>
<organism evidence="1 2">
    <name type="scientific">Emericellopsis cladophorae</name>
    <dbReference type="NCBI Taxonomy" id="2686198"/>
    <lineage>
        <taxon>Eukaryota</taxon>
        <taxon>Fungi</taxon>
        <taxon>Dikarya</taxon>
        <taxon>Ascomycota</taxon>
        <taxon>Pezizomycotina</taxon>
        <taxon>Sordariomycetes</taxon>
        <taxon>Hypocreomycetidae</taxon>
        <taxon>Hypocreales</taxon>
        <taxon>Bionectriaceae</taxon>
        <taxon>Emericellopsis</taxon>
    </lineage>
</organism>
<dbReference type="GeneID" id="75827069"/>
<name>A0A9P9XU55_9HYPO</name>
<dbReference type="AlphaFoldDB" id="A0A9P9XU55"/>
<accession>A0A9P9XU55</accession>
<protein>
    <submittedName>
        <fullName evidence="1">Uncharacterized protein</fullName>
    </submittedName>
</protein>
<sequence>MKIVAMPAVGPKMFSPVSIPRSINCRLTFRITGMSHRGPEPLASLLNTRCPSRDARNPPSTGVSYHRALNTSSQWRSASQTADKEKYCEPSVERNIEHCGYEKWGFIIYRTTYDEVSARPWEAFKDRVLRDVRRSILESDTPEILDNMDFVFVEDPALEGASVGSLQRRFRAWVREENMVPYFIDEEKNERVYEPRGARHEFFIVVDDTALHGSHVSLVCGFPEDSEEEGREHDKIWHHVIGTKLYDKLGDIHAPWTGDYYRCLSTYMRAQGY</sequence>
<proteinExistence type="predicted"/>
<reference evidence="1" key="1">
    <citation type="journal article" date="2021" name="J Fungi (Basel)">
        <title>Genomic and Metabolomic Analyses of the Marine Fungus Emericellopsis cladophorae: Insights into Saltwater Adaptability Mechanisms and Its Biosynthetic Potential.</title>
        <authorList>
            <person name="Goncalves M.F.M."/>
            <person name="Hilario S."/>
            <person name="Van de Peer Y."/>
            <person name="Esteves A.C."/>
            <person name="Alves A."/>
        </authorList>
    </citation>
    <scope>NUCLEOTIDE SEQUENCE</scope>
    <source>
        <strain evidence="1">MUM 19.33</strain>
    </source>
</reference>
<dbReference type="OrthoDB" id="4424523at2759"/>
<evidence type="ECO:0000313" key="1">
    <source>
        <dbReference type="EMBL" id="KAI6777841.1"/>
    </source>
</evidence>
<evidence type="ECO:0000313" key="2">
    <source>
        <dbReference type="Proteomes" id="UP001055219"/>
    </source>
</evidence>